<evidence type="ECO:0000256" key="3">
    <source>
        <dbReference type="ARBA" id="ARBA00004603"/>
    </source>
</evidence>
<feature type="region of interest" description="Disordered" evidence="6">
    <location>
        <begin position="98"/>
        <end position="179"/>
    </location>
</feature>
<proteinExistence type="predicted"/>
<dbReference type="PANTHER" id="PTHR13364">
    <property type="entry name" value="DEFECTIVE SPERMATOGENESIS PROTEIN 39"/>
    <property type="match status" value="1"/>
</dbReference>
<dbReference type="GO" id="GO:0005770">
    <property type="term" value="C:late endosome"/>
    <property type="evidence" value="ECO:0007669"/>
    <property type="project" value="UniProtKB-SubCell"/>
</dbReference>
<feature type="compositionally biased region" description="Polar residues" evidence="6">
    <location>
        <begin position="169"/>
        <end position="179"/>
    </location>
</feature>
<dbReference type="GO" id="GO:0007034">
    <property type="term" value="P:vacuolar transport"/>
    <property type="evidence" value="ECO:0000318"/>
    <property type="project" value="GO_Central"/>
</dbReference>
<dbReference type="Proteomes" id="UP000001593">
    <property type="component" value="Unassembled WGS sequence"/>
</dbReference>
<dbReference type="eggNOG" id="KOG4677">
    <property type="taxonomic scope" value="Eukaryota"/>
</dbReference>
<feature type="compositionally biased region" description="Polar residues" evidence="6">
    <location>
        <begin position="104"/>
        <end position="124"/>
    </location>
</feature>
<evidence type="ECO:0000256" key="6">
    <source>
        <dbReference type="SAM" id="MobiDB-lite"/>
    </source>
</evidence>
<dbReference type="InParanoid" id="A7SKT0"/>
<name>A7SKT0_NEMVE</name>
<evidence type="ECO:0000256" key="4">
    <source>
        <dbReference type="ARBA" id="ARBA00022753"/>
    </source>
</evidence>
<dbReference type="PhylomeDB" id="A7SKT0"/>
<dbReference type="GO" id="GO:0006886">
    <property type="term" value="P:intracellular protein transport"/>
    <property type="evidence" value="ECO:0000318"/>
    <property type="project" value="GO_Central"/>
</dbReference>
<evidence type="ECO:0000313" key="9">
    <source>
        <dbReference type="Proteomes" id="UP000001593"/>
    </source>
</evidence>
<organism evidence="8 9">
    <name type="scientific">Nematostella vectensis</name>
    <name type="common">Starlet sea anemone</name>
    <dbReference type="NCBI Taxonomy" id="45351"/>
    <lineage>
        <taxon>Eukaryota</taxon>
        <taxon>Metazoa</taxon>
        <taxon>Cnidaria</taxon>
        <taxon>Anthozoa</taxon>
        <taxon>Hexacorallia</taxon>
        <taxon>Actiniaria</taxon>
        <taxon>Edwardsiidae</taxon>
        <taxon>Nematostella</taxon>
    </lineage>
</organism>
<feature type="domain" description="Vps16 C-terminal" evidence="7">
    <location>
        <begin position="254"/>
        <end position="350"/>
    </location>
</feature>
<dbReference type="HOGENOM" id="CLU_029487_1_0_1"/>
<evidence type="ECO:0000259" key="7">
    <source>
        <dbReference type="Pfam" id="PF04840"/>
    </source>
</evidence>
<comment type="subcellular location">
    <subcellularLocation>
        <location evidence="2">Cytoplasmic vesicle</location>
    </subcellularLocation>
    <subcellularLocation>
        <location evidence="1">Early endosome</location>
    </subcellularLocation>
    <subcellularLocation>
        <location evidence="3">Late endosome</location>
    </subcellularLocation>
</comment>
<dbReference type="Pfam" id="PF04840">
    <property type="entry name" value="Vps16_C"/>
    <property type="match status" value="1"/>
</dbReference>
<dbReference type="GO" id="GO:0005769">
    <property type="term" value="C:early endosome"/>
    <property type="evidence" value="ECO:0007669"/>
    <property type="project" value="UniProtKB-SubCell"/>
</dbReference>
<dbReference type="AlphaFoldDB" id="A7SKT0"/>
<protein>
    <recommendedName>
        <fullName evidence="7">Vps16 C-terminal domain-containing protein</fullName>
    </recommendedName>
</protein>
<sequence>MAAKSREFSFKELSSRSNLIDYPEDDEDEDTAKAPRRNPFDFGDTNTPALDFSFGADSKFVSNTEVNEFFKASRPIAITDDDEPLGAAWGGAQYSLKAEEPKAQVQSARLRSGSSNQATAQSSPGKVYSWANPTATKPKVLTSASKPTSYATKTVPPPPKPTQHPTKSVPASSVRSNTGSPAAALQTVSASIDDVIKQTPQISVHEYQLLQKEAGQLRRDLQAARQSRMKAPPVAESIKRIIRGEPYSLELYKSLKEKVELLDVAVKMHDGNAIIAVILFLKKTVKSSIFLNEVSKRPKAVAHLSKYLKDHYDFDELARLYRITGNHEEAALLKLNQIMKLEDAKDRLTGLRVCLRDDLQPFPQLADLSSTSQDYATLLEMQIPLEAADVKAEMERRNMSMTTHPRQASVTLCPVITTLYYCCLYHYQDSAAQKSSPMWIKSTFKLSDKQVEWTALTSRAKMHSWKDIDDILTGKDQSERNKLKVYWRQGWFGSSRCRSLIGFENVVNVLHRNKAPENVLSKYSRLIDDHSRRISLATKCKCYDVAIETIVAQKDRQSLVQYRQNLPDNAPQHQTIMSYLRNSQIRWKN</sequence>
<dbReference type="InterPro" id="IPR040057">
    <property type="entry name" value="Spe-39"/>
</dbReference>
<dbReference type="OMA" id="RITGNHE"/>
<gene>
    <name evidence="8" type="ORF">NEMVEDRAFT_v1g213830</name>
</gene>
<accession>A7SKT0</accession>
<evidence type="ECO:0000256" key="1">
    <source>
        <dbReference type="ARBA" id="ARBA00004412"/>
    </source>
</evidence>
<dbReference type="GO" id="GO:0005737">
    <property type="term" value="C:cytoplasm"/>
    <property type="evidence" value="ECO:0000318"/>
    <property type="project" value="GO_Central"/>
</dbReference>
<evidence type="ECO:0000313" key="8">
    <source>
        <dbReference type="EMBL" id="EDO35672.1"/>
    </source>
</evidence>
<evidence type="ECO:0000256" key="5">
    <source>
        <dbReference type="ARBA" id="ARBA00023329"/>
    </source>
</evidence>
<keyword evidence="9" id="KW-1185">Reference proteome</keyword>
<evidence type="ECO:0000256" key="2">
    <source>
        <dbReference type="ARBA" id="ARBA00004541"/>
    </source>
</evidence>
<keyword evidence="5" id="KW-0968">Cytoplasmic vesicle</keyword>
<keyword evidence="4" id="KW-0967">Endosome</keyword>
<dbReference type="PANTHER" id="PTHR13364:SF6">
    <property type="entry name" value="SPERMATOGENESIS-DEFECTIVE PROTEIN 39 HOMOLOG"/>
    <property type="match status" value="1"/>
</dbReference>
<feature type="compositionally biased region" description="Polar residues" evidence="6">
    <location>
        <begin position="142"/>
        <end position="151"/>
    </location>
</feature>
<dbReference type="EMBL" id="DS469691">
    <property type="protein sequence ID" value="EDO35672.1"/>
    <property type="molecule type" value="Genomic_DNA"/>
</dbReference>
<reference evidence="8 9" key="1">
    <citation type="journal article" date="2007" name="Science">
        <title>Sea anemone genome reveals ancestral eumetazoan gene repertoire and genomic organization.</title>
        <authorList>
            <person name="Putnam N.H."/>
            <person name="Srivastava M."/>
            <person name="Hellsten U."/>
            <person name="Dirks B."/>
            <person name="Chapman J."/>
            <person name="Salamov A."/>
            <person name="Terry A."/>
            <person name="Shapiro H."/>
            <person name="Lindquist E."/>
            <person name="Kapitonov V.V."/>
            <person name="Jurka J."/>
            <person name="Genikhovich G."/>
            <person name="Grigoriev I.V."/>
            <person name="Lucas S.M."/>
            <person name="Steele R.E."/>
            <person name="Finnerty J.R."/>
            <person name="Technau U."/>
            <person name="Martindale M.Q."/>
            <person name="Rokhsar D.S."/>
        </authorList>
    </citation>
    <scope>NUCLEOTIDE SEQUENCE [LARGE SCALE GENOMIC DNA]</scope>
    <source>
        <strain evidence="9">CH2 X CH6</strain>
    </source>
</reference>
<feature type="region of interest" description="Disordered" evidence="6">
    <location>
        <begin position="19"/>
        <end position="45"/>
    </location>
</feature>
<dbReference type="InterPro" id="IPR006925">
    <property type="entry name" value="Vps16_C"/>
</dbReference>
<dbReference type="STRING" id="45351.A7SKT0"/>